<evidence type="ECO:0000256" key="2">
    <source>
        <dbReference type="ARBA" id="ARBA00006606"/>
    </source>
</evidence>
<dbReference type="InterPro" id="IPR015520">
    <property type="entry name" value="IDGF"/>
</dbReference>
<gene>
    <name evidence="10" type="primary">Dwil\GK22980</name>
    <name evidence="10" type="ORF">Dwil_GK22980</name>
</gene>
<dbReference type="Gene3D" id="3.10.50.10">
    <property type="match status" value="1"/>
</dbReference>
<evidence type="ECO:0000256" key="6">
    <source>
        <dbReference type="ARBA" id="ARBA00023157"/>
    </source>
</evidence>
<dbReference type="GO" id="GO:0007444">
    <property type="term" value="P:imaginal disc development"/>
    <property type="evidence" value="ECO:0007669"/>
    <property type="project" value="EnsemblMetazoa"/>
</dbReference>
<dbReference type="Pfam" id="PF00704">
    <property type="entry name" value="Glyco_hydro_18"/>
    <property type="match status" value="1"/>
</dbReference>
<dbReference type="InterPro" id="IPR017853">
    <property type="entry name" value="GH"/>
</dbReference>
<dbReference type="InParanoid" id="B4NN07"/>
<sequence length="433" mass="49066">MMLIYLVLLCLLCHNVSRANVGRLVCYYDAASYSRQGPAHMSLDDLEPALNFCNFLVYGYVGIDVDTFKIKTHEEDSQQFTRITSLRRKYPHVRFLLSVGGDQDLNEEGKVETANYMSLIADPEKRNSFRASANILLNSYGFDGLDLAWQFPKMSEKKENVFKQAWLTIKSWFRFSSQSLELQIAEIQQQFGQLVRELRIDLQQSGKLLTFSVLPHVDVEMFVDVSSVMGYLDFVNLNTYDFQTPEYNPKEADIPSSLNHMYDRNPTHNIKHHVDWWLNATSNHQQLNLGVVAYGRTWIMSQKSGITGYPPIYKTDGPGPAGNATRLAGLLSWPEICQQLQHPQQPDQDTPHLRKVGDPTKRFGVYAYRSADENGANGLWVGYEDPTTAAIKAGYAQALGLGGVALHDLSLDDFRGQCAGEKYPILRSIKYKL</sequence>
<evidence type="ECO:0000256" key="8">
    <source>
        <dbReference type="SAM" id="SignalP"/>
    </source>
</evidence>
<dbReference type="GO" id="GO:0042060">
    <property type="term" value="P:wound healing"/>
    <property type="evidence" value="ECO:0007669"/>
    <property type="project" value="EnsemblMetazoa"/>
</dbReference>
<dbReference type="AlphaFoldDB" id="B4NN07"/>
<protein>
    <recommendedName>
        <fullName evidence="9">GH18 domain-containing protein</fullName>
    </recommendedName>
</protein>
<comment type="subcellular location">
    <subcellularLocation>
        <location evidence="1">Secreted</location>
    </subcellularLocation>
</comment>
<dbReference type="SMART" id="SM00636">
    <property type="entry name" value="Glyco_18"/>
    <property type="match status" value="1"/>
</dbReference>
<dbReference type="Gene3D" id="3.20.20.80">
    <property type="entry name" value="Glycosidases"/>
    <property type="match status" value="1"/>
</dbReference>
<dbReference type="FunFam" id="3.20.20.80:FF:000071">
    <property type="entry name" value="Imaginal disc growth factor"/>
    <property type="match status" value="1"/>
</dbReference>
<dbReference type="GO" id="GO:0040003">
    <property type="term" value="P:chitin-based cuticle development"/>
    <property type="evidence" value="ECO:0007669"/>
    <property type="project" value="EnsemblMetazoa"/>
</dbReference>
<keyword evidence="7" id="KW-0325">Glycoprotein</keyword>
<reference evidence="10 11" key="1">
    <citation type="journal article" date="2007" name="Nature">
        <title>Evolution of genes and genomes on the Drosophila phylogeny.</title>
        <authorList>
            <consortium name="Drosophila 12 Genomes Consortium"/>
            <person name="Clark A.G."/>
            <person name="Eisen M.B."/>
            <person name="Smith D.R."/>
            <person name="Bergman C.M."/>
            <person name="Oliver B."/>
            <person name="Markow T.A."/>
            <person name="Kaufman T.C."/>
            <person name="Kellis M."/>
            <person name="Gelbart W."/>
            <person name="Iyer V.N."/>
            <person name="Pollard D.A."/>
            <person name="Sackton T.B."/>
            <person name="Larracuente A.M."/>
            <person name="Singh N.D."/>
            <person name="Abad J.P."/>
            <person name="Abt D.N."/>
            <person name="Adryan B."/>
            <person name="Aguade M."/>
            <person name="Akashi H."/>
            <person name="Anderson W.W."/>
            <person name="Aquadro C.F."/>
            <person name="Ardell D.H."/>
            <person name="Arguello R."/>
            <person name="Artieri C.G."/>
            <person name="Barbash D.A."/>
            <person name="Barker D."/>
            <person name="Barsanti P."/>
            <person name="Batterham P."/>
            <person name="Batzoglou S."/>
            <person name="Begun D."/>
            <person name="Bhutkar A."/>
            <person name="Blanco E."/>
            <person name="Bosak S.A."/>
            <person name="Bradley R.K."/>
            <person name="Brand A.D."/>
            <person name="Brent M.R."/>
            <person name="Brooks A.N."/>
            <person name="Brown R.H."/>
            <person name="Butlin R.K."/>
            <person name="Caggese C."/>
            <person name="Calvi B.R."/>
            <person name="Bernardo de Carvalho A."/>
            <person name="Caspi A."/>
            <person name="Castrezana S."/>
            <person name="Celniker S.E."/>
            <person name="Chang J.L."/>
            <person name="Chapple C."/>
            <person name="Chatterji S."/>
            <person name="Chinwalla A."/>
            <person name="Civetta A."/>
            <person name="Clifton S.W."/>
            <person name="Comeron J.M."/>
            <person name="Costello J.C."/>
            <person name="Coyne J.A."/>
            <person name="Daub J."/>
            <person name="David R.G."/>
            <person name="Delcher A.L."/>
            <person name="Delehaunty K."/>
            <person name="Do C.B."/>
            <person name="Ebling H."/>
            <person name="Edwards K."/>
            <person name="Eickbush T."/>
            <person name="Evans J.D."/>
            <person name="Filipski A."/>
            <person name="Findeiss S."/>
            <person name="Freyhult E."/>
            <person name="Fulton L."/>
            <person name="Fulton R."/>
            <person name="Garcia A.C."/>
            <person name="Gardiner A."/>
            <person name="Garfield D.A."/>
            <person name="Garvin B.E."/>
            <person name="Gibson G."/>
            <person name="Gilbert D."/>
            <person name="Gnerre S."/>
            <person name="Godfrey J."/>
            <person name="Good R."/>
            <person name="Gotea V."/>
            <person name="Gravely B."/>
            <person name="Greenberg A.J."/>
            <person name="Griffiths-Jones S."/>
            <person name="Gross S."/>
            <person name="Guigo R."/>
            <person name="Gustafson E.A."/>
            <person name="Haerty W."/>
            <person name="Hahn M.W."/>
            <person name="Halligan D.L."/>
            <person name="Halpern A.L."/>
            <person name="Halter G.M."/>
            <person name="Han M.V."/>
            <person name="Heger A."/>
            <person name="Hillier L."/>
            <person name="Hinrichs A.S."/>
            <person name="Holmes I."/>
            <person name="Hoskins R.A."/>
            <person name="Hubisz M.J."/>
            <person name="Hultmark D."/>
            <person name="Huntley M.A."/>
            <person name="Jaffe D.B."/>
            <person name="Jagadeeshan S."/>
            <person name="Jeck W.R."/>
            <person name="Johnson J."/>
            <person name="Jones C.D."/>
            <person name="Jordan W.C."/>
            <person name="Karpen G.H."/>
            <person name="Kataoka E."/>
            <person name="Keightley P.D."/>
            <person name="Kheradpour P."/>
            <person name="Kirkness E.F."/>
            <person name="Koerich L.B."/>
            <person name="Kristiansen K."/>
            <person name="Kudrna D."/>
            <person name="Kulathinal R.J."/>
            <person name="Kumar S."/>
            <person name="Kwok R."/>
            <person name="Lander E."/>
            <person name="Langley C.H."/>
            <person name="Lapoint R."/>
            <person name="Lazzaro B.P."/>
            <person name="Lee S.J."/>
            <person name="Levesque L."/>
            <person name="Li R."/>
            <person name="Lin C.F."/>
            <person name="Lin M.F."/>
            <person name="Lindblad-Toh K."/>
            <person name="Llopart A."/>
            <person name="Long M."/>
            <person name="Low L."/>
            <person name="Lozovsky E."/>
            <person name="Lu J."/>
            <person name="Luo M."/>
            <person name="Machado C.A."/>
            <person name="Makalowski W."/>
            <person name="Marzo M."/>
            <person name="Matsuda M."/>
            <person name="Matzkin L."/>
            <person name="McAllister B."/>
            <person name="McBride C.S."/>
            <person name="McKernan B."/>
            <person name="McKernan K."/>
            <person name="Mendez-Lago M."/>
            <person name="Minx P."/>
            <person name="Mollenhauer M.U."/>
            <person name="Montooth K."/>
            <person name="Mount S.M."/>
            <person name="Mu X."/>
            <person name="Myers E."/>
            <person name="Negre B."/>
            <person name="Newfeld S."/>
            <person name="Nielsen R."/>
            <person name="Noor M.A."/>
            <person name="O'Grady P."/>
            <person name="Pachter L."/>
            <person name="Papaceit M."/>
            <person name="Parisi M.J."/>
            <person name="Parisi M."/>
            <person name="Parts L."/>
            <person name="Pedersen J.S."/>
            <person name="Pesole G."/>
            <person name="Phillippy A.M."/>
            <person name="Ponting C.P."/>
            <person name="Pop M."/>
            <person name="Porcelli D."/>
            <person name="Powell J.R."/>
            <person name="Prohaska S."/>
            <person name="Pruitt K."/>
            <person name="Puig M."/>
            <person name="Quesneville H."/>
            <person name="Ram K.R."/>
            <person name="Rand D."/>
            <person name="Rasmussen M.D."/>
            <person name="Reed L.K."/>
            <person name="Reenan R."/>
            <person name="Reily A."/>
            <person name="Remington K.A."/>
            <person name="Rieger T.T."/>
            <person name="Ritchie M.G."/>
            <person name="Robin C."/>
            <person name="Rogers Y.H."/>
            <person name="Rohde C."/>
            <person name="Rozas J."/>
            <person name="Rubenfield M.J."/>
            <person name="Ruiz A."/>
            <person name="Russo S."/>
            <person name="Salzberg S.L."/>
            <person name="Sanchez-Gracia A."/>
            <person name="Saranga D.J."/>
            <person name="Sato H."/>
            <person name="Schaeffer S.W."/>
            <person name="Schatz M.C."/>
            <person name="Schlenke T."/>
            <person name="Schwartz R."/>
            <person name="Segarra C."/>
            <person name="Singh R.S."/>
            <person name="Sirot L."/>
            <person name="Sirota M."/>
            <person name="Sisneros N.B."/>
            <person name="Smith C.D."/>
            <person name="Smith T.F."/>
            <person name="Spieth J."/>
            <person name="Stage D.E."/>
            <person name="Stark A."/>
            <person name="Stephan W."/>
            <person name="Strausberg R.L."/>
            <person name="Strempel S."/>
            <person name="Sturgill D."/>
            <person name="Sutton G."/>
            <person name="Sutton G.G."/>
            <person name="Tao W."/>
            <person name="Teichmann S."/>
            <person name="Tobari Y.N."/>
            <person name="Tomimura Y."/>
            <person name="Tsolas J.M."/>
            <person name="Valente V.L."/>
            <person name="Venter E."/>
            <person name="Venter J.C."/>
            <person name="Vicario S."/>
            <person name="Vieira F.G."/>
            <person name="Vilella A.J."/>
            <person name="Villasante A."/>
            <person name="Walenz B."/>
            <person name="Wang J."/>
            <person name="Wasserman M."/>
            <person name="Watts T."/>
            <person name="Wilson D."/>
            <person name="Wilson R.K."/>
            <person name="Wing R.A."/>
            <person name="Wolfner M.F."/>
            <person name="Wong A."/>
            <person name="Wong G.K."/>
            <person name="Wu C.I."/>
            <person name="Wu G."/>
            <person name="Yamamoto D."/>
            <person name="Yang H.P."/>
            <person name="Yang S.P."/>
            <person name="Yorke J.A."/>
            <person name="Yoshida K."/>
            <person name="Zdobnov E."/>
            <person name="Zhang P."/>
            <person name="Zhang Y."/>
            <person name="Zimin A.V."/>
            <person name="Baldwin J."/>
            <person name="Abdouelleil A."/>
            <person name="Abdulkadir J."/>
            <person name="Abebe A."/>
            <person name="Abera B."/>
            <person name="Abreu J."/>
            <person name="Acer S.C."/>
            <person name="Aftuck L."/>
            <person name="Alexander A."/>
            <person name="An P."/>
            <person name="Anderson E."/>
            <person name="Anderson S."/>
            <person name="Arachi H."/>
            <person name="Azer M."/>
            <person name="Bachantsang P."/>
            <person name="Barry A."/>
            <person name="Bayul T."/>
            <person name="Berlin A."/>
            <person name="Bessette D."/>
            <person name="Bloom T."/>
            <person name="Blye J."/>
            <person name="Boguslavskiy L."/>
            <person name="Bonnet C."/>
            <person name="Boukhgalter B."/>
            <person name="Bourzgui I."/>
            <person name="Brown A."/>
            <person name="Cahill P."/>
            <person name="Channer S."/>
            <person name="Cheshatsang Y."/>
            <person name="Chuda L."/>
            <person name="Citroen M."/>
            <person name="Collymore A."/>
            <person name="Cooke P."/>
            <person name="Costello M."/>
            <person name="D'Aco K."/>
            <person name="Daza R."/>
            <person name="De Haan G."/>
            <person name="DeGray S."/>
            <person name="DeMaso C."/>
            <person name="Dhargay N."/>
            <person name="Dooley K."/>
            <person name="Dooley E."/>
            <person name="Doricent M."/>
            <person name="Dorje P."/>
            <person name="Dorjee K."/>
            <person name="Dupes A."/>
            <person name="Elong R."/>
            <person name="Falk J."/>
            <person name="Farina A."/>
            <person name="Faro S."/>
            <person name="Ferguson D."/>
            <person name="Fisher S."/>
            <person name="Foley C.D."/>
            <person name="Franke A."/>
            <person name="Friedrich D."/>
            <person name="Gadbois L."/>
            <person name="Gearin G."/>
            <person name="Gearin C.R."/>
            <person name="Giannoukos G."/>
            <person name="Goode T."/>
            <person name="Graham J."/>
            <person name="Grandbois E."/>
            <person name="Grewal S."/>
            <person name="Gyaltsen K."/>
            <person name="Hafez N."/>
            <person name="Hagos B."/>
            <person name="Hall J."/>
            <person name="Henson C."/>
            <person name="Hollinger A."/>
            <person name="Honan T."/>
            <person name="Huard M.D."/>
            <person name="Hughes L."/>
            <person name="Hurhula B."/>
            <person name="Husby M.E."/>
            <person name="Kamat A."/>
            <person name="Kanga B."/>
            <person name="Kashin S."/>
            <person name="Khazanovich D."/>
            <person name="Kisner P."/>
            <person name="Lance K."/>
            <person name="Lara M."/>
            <person name="Lee W."/>
            <person name="Lennon N."/>
            <person name="Letendre F."/>
            <person name="LeVine R."/>
            <person name="Lipovsky A."/>
            <person name="Liu X."/>
            <person name="Liu J."/>
            <person name="Liu S."/>
            <person name="Lokyitsang T."/>
            <person name="Lokyitsang Y."/>
            <person name="Lubonja R."/>
            <person name="Lui A."/>
            <person name="MacDonald P."/>
            <person name="Magnisalis V."/>
            <person name="Maru K."/>
            <person name="Matthews C."/>
            <person name="McCusker W."/>
            <person name="McDonough S."/>
            <person name="Mehta T."/>
            <person name="Meldrim J."/>
            <person name="Meneus L."/>
            <person name="Mihai O."/>
            <person name="Mihalev A."/>
            <person name="Mihova T."/>
            <person name="Mittelman R."/>
            <person name="Mlenga V."/>
            <person name="Montmayeur A."/>
            <person name="Mulrain L."/>
            <person name="Navidi A."/>
            <person name="Naylor J."/>
            <person name="Negash T."/>
            <person name="Nguyen T."/>
            <person name="Nguyen N."/>
            <person name="Nicol R."/>
            <person name="Norbu C."/>
            <person name="Norbu N."/>
            <person name="Novod N."/>
            <person name="O'Neill B."/>
            <person name="Osman S."/>
            <person name="Markiewicz E."/>
            <person name="Oyono O.L."/>
            <person name="Patti C."/>
            <person name="Phunkhang P."/>
            <person name="Pierre F."/>
            <person name="Priest M."/>
            <person name="Raghuraman S."/>
            <person name="Rege F."/>
            <person name="Reyes R."/>
            <person name="Rise C."/>
            <person name="Rogov P."/>
            <person name="Ross K."/>
            <person name="Ryan E."/>
            <person name="Settipalli S."/>
            <person name="Shea T."/>
            <person name="Sherpa N."/>
            <person name="Shi L."/>
            <person name="Shih D."/>
            <person name="Sparrow T."/>
            <person name="Spaulding J."/>
            <person name="Stalker J."/>
            <person name="Stange-Thomann N."/>
            <person name="Stavropoulos S."/>
            <person name="Stone C."/>
            <person name="Strader C."/>
            <person name="Tesfaye S."/>
            <person name="Thomson T."/>
            <person name="Thoulutsang Y."/>
            <person name="Thoulutsang D."/>
            <person name="Topham K."/>
            <person name="Topping I."/>
            <person name="Tsamla T."/>
            <person name="Vassiliev H."/>
            <person name="Vo A."/>
            <person name="Wangchuk T."/>
            <person name="Wangdi T."/>
            <person name="Weiand M."/>
            <person name="Wilkinson J."/>
            <person name="Wilson A."/>
            <person name="Yadav S."/>
            <person name="Young G."/>
            <person name="Yu Q."/>
            <person name="Zembek L."/>
            <person name="Zhong D."/>
            <person name="Zimmer A."/>
            <person name="Zwirko Z."/>
            <person name="Jaffe D.B."/>
            <person name="Alvarez P."/>
            <person name="Brockman W."/>
            <person name="Butler J."/>
            <person name="Chin C."/>
            <person name="Gnerre S."/>
            <person name="Grabherr M."/>
            <person name="Kleber M."/>
            <person name="Mauceli E."/>
            <person name="MacCallum I."/>
        </authorList>
    </citation>
    <scope>NUCLEOTIDE SEQUENCE [LARGE SCALE GENOMIC DNA]</scope>
    <source>
        <strain evidence="11">Tucson 14030-0811.24</strain>
    </source>
</reference>
<dbReference type="GO" id="GO:0005975">
    <property type="term" value="P:carbohydrate metabolic process"/>
    <property type="evidence" value="ECO:0007669"/>
    <property type="project" value="InterPro"/>
</dbReference>
<feature type="signal peptide" evidence="8">
    <location>
        <begin position="1"/>
        <end position="18"/>
    </location>
</feature>
<name>B4NN07_DROWI</name>
<dbReference type="PhylomeDB" id="B4NN07"/>
<evidence type="ECO:0000256" key="5">
    <source>
        <dbReference type="ARBA" id="ARBA00022729"/>
    </source>
</evidence>
<keyword evidence="6" id="KW-1015">Disulfide bond</keyword>
<evidence type="ECO:0000259" key="9">
    <source>
        <dbReference type="PROSITE" id="PS51910"/>
    </source>
</evidence>
<comment type="similarity">
    <text evidence="2">Belongs to the glycosyl hydrolase 18 family. IDGF subfamily.</text>
</comment>
<dbReference type="FunCoup" id="B4NN07">
    <property type="interactions" value="3"/>
</dbReference>
<accession>B4NN07</accession>
<dbReference type="OrthoDB" id="76388at2759"/>
<proteinExistence type="inferred from homology"/>
<keyword evidence="3" id="KW-0217">Developmental protein</keyword>
<feature type="domain" description="GH18" evidence="9">
    <location>
        <begin position="22"/>
        <end position="433"/>
    </location>
</feature>
<keyword evidence="10" id="KW-0326">Glycosidase</keyword>
<dbReference type="GO" id="GO:0005576">
    <property type="term" value="C:extracellular region"/>
    <property type="evidence" value="ECO:0007669"/>
    <property type="project" value="UniProtKB-SubCell"/>
</dbReference>
<dbReference type="SMR" id="B4NN07"/>
<feature type="chain" id="PRO_5002820333" description="GH18 domain-containing protein" evidence="8">
    <location>
        <begin position="19"/>
        <end position="433"/>
    </location>
</feature>
<dbReference type="InterPro" id="IPR001223">
    <property type="entry name" value="Glyco_hydro18_cat"/>
</dbReference>
<dbReference type="eggNOG" id="KOG2806">
    <property type="taxonomic scope" value="Eukaryota"/>
</dbReference>
<evidence type="ECO:0000256" key="7">
    <source>
        <dbReference type="ARBA" id="ARBA00023180"/>
    </source>
</evidence>
<dbReference type="KEGG" id="dwi:6652401"/>
<keyword evidence="10" id="KW-0378">Hydrolase</keyword>
<dbReference type="CDD" id="cd02873">
    <property type="entry name" value="GH18_IDGF"/>
    <property type="match status" value="1"/>
</dbReference>
<dbReference type="GO" id="GO:0004568">
    <property type="term" value="F:chitinase activity"/>
    <property type="evidence" value="ECO:0007669"/>
    <property type="project" value="TreeGrafter"/>
</dbReference>
<dbReference type="OMA" id="QCAGEKF"/>
<evidence type="ECO:0000256" key="3">
    <source>
        <dbReference type="ARBA" id="ARBA00022473"/>
    </source>
</evidence>
<organism evidence="10 11">
    <name type="scientific">Drosophila willistoni</name>
    <name type="common">Fruit fly</name>
    <dbReference type="NCBI Taxonomy" id="7260"/>
    <lineage>
        <taxon>Eukaryota</taxon>
        <taxon>Metazoa</taxon>
        <taxon>Ecdysozoa</taxon>
        <taxon>Arthropoda</taxon>
        <taxon>Hexapoda</taxon>
        <taxon>Insecta</taxon>
        <taxon>Pterygota</taxon>
        <taxon>Neoptera</taxon>
        <taxon>Endopterygota</taxon>
        <taxon>Diptera</taxon>
        <taxon>Brachycera</taxon>
        <taxon>Muscomorpha</taxon>
        <taxon>Ephydroidea</taxon>
        <taxon>Drosophilidae</taxon>
        <taxon>Drosophila</taxon>
        <taxon>Sophophora</taxon>
    </lineage>
</organism>
<dbReference type="GO" id="GO:0008061">
    <property type="term" value="F:chitin binding"/>
    <property type="evidence" value="ECO:0007669"/>
    <property type="project" value="InterPro"/>
</dbReference>
<evidence type="ECO:0000313" key="10">
    <source>
        <dbReference type="EMBL" id="EDW85746.1"/>
    </source>
</evidence>
<evidence type="ECO:0000256" key="1">
    <source>
        <dbReference type="ARBA" id="ARBA00004613"/>
    </source>
</evidence>
<evidence type="ECO:0000256" key="4">
    <source>
        <dbReference type="ARBA" id="ARBA00022525"/>
    </source>
</evidence>
<keyword evidence="11" id="KW-1185">Reference proteome</keyword>
<dbReference type="GO" id="GO:0008084">
    <property type="term" value="F:imaginal disc growth factor receptor binding"/>
    <property type="evidence" value="ECO:0007669"/>
    <property type="project" value="EnsemblMetazoa"/>
</dbReference>
<dbReference type="Proteomes" id="UP000007798">
    <property type="component" value="Unassembled WGS sequence"/>
</dbReference>
<dbReference type="EMBL" id="CH964282">
    <property type="protein sequence ID" value="EDW85746.1"/>
    <property type="molecule type" value="Genomic_DNA"/>
</dbReference>
<keyword evidence="5 8" id="KW-0732">Signal</keyword>
<dbReference type="SUPFAM" id="SSF51445">
    <property type="entry name" value="(Trans)glycosidases"/>
    <property type="match status" value="1"/>
</dbReference>
<dbReference type="PANTHER" id="PTHR11177">
    <property type="entry name" value="CHITINASE"/>
    <property type="match status" value="1"/>
</dbReference>
<dbReference type="SUPFAM" id="SSF54556">
    <property type="entry name" value="Chitinase insertion domain"/>
    <property type="match status" value="1"/>
</dbReference>
<dbReference type="HOGENOM" id="CLU_002833_3_2_1"/>
<dbReference type="FunFam" id="3.10.50.10:FF:000007">
    <property type="entry name" value="chitinase-like protein Idgf4"/>
    <property type="match status" value="1"/>
</dbReference>
<dbReference type="PROSITE" id="PS51910">
    <property type="entry name" value="GH18_2"/>
    <property type="match status" value="1"/>
</dbReference>
<dbReference type="PANTHER" id="PTHR11177:SF235">
    <property type="entry name" value="CHITINASE-LIKE PROTEIN IDGF1-RELATED"/>
    <property type="match status" value="1"/>
</dbReference>
<keyword evidence="4" id="KW-0964">Secreted</keyword>
<evidence type="ECO:0000313" key="11">
    <source>
        <dbReference type="Proteomes" id="UP000007798"/>
    </source>
</evidence>
<dbReference type="InterPro" id="IPR029070">
    <property type="entry name" value="Chitinase_insertion_sf"/>
</dbReference>
<dbReference type="InterPro" id="IPR011583">
    <property type="entry name" value="Chitinase_II/V-like_cat"/>
</dbReference>
<dbReference type="GO" id="GO:0006032">
    <property type="term" value="P:chitin catabolic process"/>
    <property type="evidence" value="ECO:0007669"/>
    <property type="project" value="TreeGrafter"/>
</dbReference>
<dbReference type="InterPro" id="IPR050314">
    <property type="entry name" value="Glycosyl_Hydrlase_18"/>
</dbReference>